<sequence>MDYKNIIFDMGNVLVKLDEEATMKQFAALGLGHDKAQTEHDEVADLIRGMGIGTVSNETFFDAVRRITHRDLSDHEITKAVNAMLLYVPEEKKRKLLEIRKQGYHTYLLSNTIDLHWQYCKQQLFPMGKHTVDDYFERMFLSQVMHKKKPDDEIFQTVIAETGINPEETLFIDDLKENCQAAKRQGLHTFQNKEFNDWLQLF</sequence>
<dbReference type="InterPro" id="IPR023198">
    <property type="entry name" value="PGP-like_dom2"/>
</dbReference>
<organism evidence="1 2">
    <name type="scientific">Prevotella brunnea</name>
    <dbReference type="NCBI Taxonomy" id="2508867"/>
    <lineage>
        <taxon>Bacteria</taxon>
        <taxon>Pseudomonadati</taxon>
        <taxon>Bacteroidota</taxon>
        <taxon>Bacteroidia</taxon>
        <taxon>Bacteroidales</taxon>
        <taxon>Prevotellaceae</taxon>
        <taxon>Prevotella</taxon>
    </lineage>
</organism>
<dbReference type="PANTHER" id="PTHR43611:SF3">
    <property type="entry name" value="FLAVIN MONONUCLEOTIDE HYDROLASE 1, CHLOROPLATIC"/>
    <property type="match status" value="1"/>
</dbReference>
<name>A0A5C8GG32_9BACT</name>
<dbReference type="AlphaFoldDB" id="A0A5C8GG32"/>
<dbReference type="NCBIfam" id="TIGR01509">
    <property type="entry name" value="HAD-SF-IA-v3"/>
    <property type="match status" value="1"/>
</dbReference>
<dbReference type="SFLD" id="SFLDG01129">
    <property type="entry name" value="C1.5:_HAD__Beta-PGM__Phosphata"/>
    <property type="match status" value="1"/>
</dbReference>
<dbReference type="OrthoDB" id="9797415at2"/>
<dbReference type="InterPro" id="IPR036412">
    <property type="entry name" value="HAD-like_sf"/>
</dbReference>
<dbReference type="RefSeq" id="WP_147785667.1">
    <property type="nucleotide sequence ID" value="NZ_SDIK01000056.1"/>
</dbReference>
<accession>A0A5C8GG32</accession>
<dbReference type="InterPro" id="IPR023214">
    <property type="entry name" value="HAD_sf"/>
</dbReference>
<dbReference type="PRINTS" id="PR00413">
    <property type="entry name" value="HADHALOGNASE"/>
</dbReference>
<evidence type="ECO:0000313" key="1">
    <source>
        <dbReference type="EMBL" id="TXJ60852.1"/>
    </source>
</evidence>
<protein>
    <submittedName>
        <fullName evidence="1">HAD family phosphatase</fullName>
    </submittedName>
</protein>
<comment type="caution">
    <text evidence="1">The sequence shown here is derived from an EMBL/GenBank/DDBJ whole genome shotgun (WGS) entry which is preliminary data.</text>
</comment>
<proteinExistence type="predicted"/>
<dbReference type="Pfam" id="PF00702">
    <property type="entry name" value="Hydrolase"/>
    <property type="match status" value="1"/>
</dbReference>
<dbReference type="Proteomes" id="UP000321612">
    <property type="component" value="Unassembled WGS sequence"/>
</dbReference>
<gene>
    <name evidence="1" type="ORF">ETF27_07710</name>
</gene>
<dbReference type="EMBL" id="SDIK01000056">
    <property type="protein sequence ID" value="TXJ60852.1"/>
    <property type="molecule type" value="Genomic_DNA"/>
</dbReference>
<dbReference type="SUPFAM" id="SSF56784">
    <property type="entry name" value="HAD-like"/>
    <property type="match status" value="1"/>
</dbReference>
<reference evidence="2" key="1">
    <citation type="submission" date="2019-05" db="EMBL/GenBank/DDBJ databases">
        <title>Prevotella brunnea sp. nov., isolated from a wound of a patient.</title>
        <authorList>
            <person name="Buhl M."/>
        </authorList>
    </citation>
    <scope>NUCLEOTIDE SEQUENCE [LARGE SCALE GENOMIC DNA]</scope>
    <source>
        <strain evidence="2">A2672</strain>
    </source>
</reference>
<dbReference type="SFLD" id="SFLDS00003">
    <property type="entry name" value="Haloacid_Dehalogenase"/>
    <property type="match status" value="1"/>
</dbReference>
<dbReference type="Gene3D" id="3.40.50.1000">
    <property type="entry name" value="HAD superfamily/HAD-like"/>
    <property type="match status" value="1"/>
</dbReference>
<dbReference type="PANTHER" id="PTHR43611">
    <property type="entry name" value="ALPHA-D-GLUCOSE 1-PHOSPHATE PHOSPHATASE"/>
    <property type="match status" value="1"/>
</dbReference>
<keyword evidence="2" id="KW-1185">Reference proteome</keyword>
<evidence type="ECO:0000313" key="2">
    <source>
        <dbReference type="Proteomes" id="UP000321612"/>
    </source>
</evidence>
<dbReference type="InterPro" id="IPR006439">
    <property type="entry name" value="HAD-SF_hydro_IA"/>
</dbReference>
<dbReference type="CDD" id="cd02603">
    <property type="entry name" value="HAD_sEH-N_like"/>
    <property type="match status" value="1"/>
</dbReference>
<dbReference type="Gene3D" id="1.10.150.240">
    <property type="entry name" value="Putative phosphatase, domain 2"/>
    <property type="match status" value="1"/>
</dbReference>